<reference evidence="2" key="1">
    <citation type="submission" date="2023-08" db="EMBL/GenBank/DDBJ databases">
        <authorList>
            <person name="Chen Y."/>
            <person name="Shah S."/>
            <person name="Dougan E. K."/>
            <person name="Thang M."/>
            <person name="Chan C."/>
        </authorList>
    </citation>
    <scope>NUCLEOTIDE SEQUENCE</scope>
</reference>
<comment type="caution">
    <text evidence="2">The sequence shown here is derived from an EMBL/GenBank/DDBJ whole genome shotgun (WGS) entry which is preliminary data.</text>
</comment>
<dbReference type="GO" id="GO:0005737">
    <property type="term" value="C:cytoplasm"/>
    <property type="evidence" value="ECO:0007669"/>
    <property type="project" value="TreeGrafter"/>
</dbReference>
<evidence type="ECO:0000313" key="3">
    <source>
        <dbReference type="Proteomes" id="UP001178507"/>
    </source>
</evidence>
<protein>
    <recommendedName>
        <fullName evidence="4">Protein FAM136A</fullName>
    </recommendedName>
</protein>
<evidence type="ECO:0000256" key="1">
    <source>
        <dbReference type="ARBA" id="ARBA00009952"/>
    </source>
</evidence>
<name>A0AA36MMC5_9DINO</name>
<accession>A0AA36MMC5</accession>
<evidence type="ECO:0000313" key="2">
    <source>
        <dbReference type="EMBL" id="CAJ1372437.1"/>
    </source>
</evidence>
<gene>
    <name evidence="2" type="ORF">EVOR1521_LOCUS2520</name>
</gene>
<dbReference type="PANTHER" id="PTHR21096">
    <property type="entry name" value="PROTEIN FAM136A"/>
    <property type="match status" value="1"/>
</dbReference>
<evidence type="ECO:0008006" key="4">
    <source>
        <dbReference type="Google" id="ProtNLM"/>
    </source>
</evidence>
<comment type="similarity">
    <text evidence="1">Belongs to the FAM136 family.</text>
</comment>
<dbReference type="InterPro" id="IPR008560">
    <property type="entry name" value="DUF842_euk"/>
</dbReference>
<dbReference type="EMBL" id="CAUJNA010000135">
    <property type="protein sequence ID" value="CAJ1372437.1"/>
    <property type="molecule type" value="Genomic_DNA"/>
</dbReference>
<proteinExistence type="inferred from homology"/>
<dbReference type="Pfam" id="PF05811">
    <property type="entry name" value="DUF842"/>
    <property type="match status" value="1"/>
</dbReference>
<organism evidence="2 3">
    <name type="scientific">Effrenium voratum</name>
    <dbReference type="NCBI Taxonomy" id="2562239"/>
    <lineage>
        <taxon>Eukaryota</taxon>
        <taxon>Sar</taxon>
        <taxon>Alveolata</taxon>
        <taxon>Dinophyceae</taxon>
        <taxon>Suessiales</taxon>
        <taxon>Symbiodiniaceae</taxon>
        <taxon>Effrenium</taxon>
    </lineage>
</organism>
<dbReference type="AlphaFoldDB" id="A0AA36MMC5"/>
<sequence>MEEEARKFTEKFEQLQSRITKCVLPVEKKMAQCTLDCYKDMSDDKVVHRCAESCQQGYQQISKKIQNELQSLQSSVQSCQQSVIQRLSPKMEEARGNTSAMNAVQTEFEEGARRCLKEAEPQLPQLEARIKKILSQA</sequence>
<dbReference type="PANTHER" id="PTHR21096:SF0">
    <property type="entry name" value="PROTEIN FAM136A"/>
    <property type="match status" value="1"/>
</dbReference>
<keyword evidence="3" id="KW-1185">Reference proteome</keyword>
<dbReference type="Proteomes" id="UP001178507">
    <property type="component" value="Unassembled WGS sequence"/>
</dbReference>
<dbReference type="SUPFAM" id="SSF58113">
    <property type="entry name" value="Apolipoprotein A-I"/>
    <property type="match status" value="1"/>
</dbReference>